<dbReference type="Proteomes" id="UP000553193">
    <property type="component" value="Unassembled WGS sequence"/>
</dbReference>
<protein>
    <submittedName>
        <fullName evidence="6">Protein SCO1/2</fullName>
    </submittedName>
</protein>
<feature type="binding site" evidence="3">
    <location>
        <position position="100"/>
    </location>
    <ligand>
        <name>Cu cation</name>
        <dbReference type="ChEBI" id="CHEBI:23378"/>
    </ligand>
</feature>
<keyword evidence="3" id="KW-0479">Metal-binding</keyword>
<gene>
    <name evidence="6" type="ORF">GGQ83_002243</name>
</gene>
<feature type="binding site" evidence="3">
    <location>
        <position position="104"/>
    </location>
    <ligand>
        <name>Cu cation</name>
        <dbReference type="ChEBI" id="CHEBI:23378"/>
    </ligand>
</feature>
<accession>A0A840AED4</accession>
<evidence type="ECO:0000313" key="7">
    <source>
        <dbReference type="Proteomes" id="UP000553193"/>
    </source>
</evidence>
<dbReference type="CDD" id="cd02968">
    <property type="entry name" value="SCO"/>
    <property type="match status" value="1"/>
</dbReference>
<dbReference type="GO" id="GO:0046872">
    <property type="term" value="F:metal ion binding"/>
    <property type="evidence" value="ECO:0007669"/>
    <property type="project" value="UniProtKB-KW"/>
</dbReference>
<dbReference type="PROSITE" id="PS51352">
    <property type="entry name" value="THIOREDOXIN_2"/>
    <property type="match status" value="1"/>
</dbReference>
<keyword evidence="4" id="KW-1015">Disulfide bond</keyword>
<dbReference type="AlphaFoldDB" id="A0A840AED4"/>
<dbReference type="Pfam" id="PF02630">
    <property type="entry name" value="SCO1-SenC"/>
    <property type="match status" value="1"/>
</dbReference>
<dbReference type="SUPFAM" id="SSF52833">
    <property type="entry name" value="Thioredoxin-like"/>
    <property type="match status" value="1"/>
</dbReference>
<dbReference type="EMBL" id="JACIDJ010000003">
    <property type="protein sequence ID" value="MBB3898800.1"/>
    <property type="molecule type" value="Genomic_DNA"/>
</dbReference>
<sequence length="231" mass="24908">MLRILRLSSLLLILMVGGVWAFAWATKSPQETLGEAFANRLASVFGQDMPSPSAGGGGMQLPPGVTLGGAFSLTDHTGRDVTQQDFAGRWMLVYFGFTYCPDVCPTELGTIAAALDIMGPEGEAVTPLLITIDPERDTPAQLADYVAAFHPRMIGLTGTAQQVADAARRYRVFYARAQRPEMTEYTMDHSSFVYLVGPDGLVRTLFRAETTPETMAAAVRGQLRAAGRIGT</sequence>
<feature type="domain" description="Thioredoxin" evidence="5">
    <location>
        <begin position="62"/>
        <end position="224"/>
    </location>
</feature>
<evidence type="ECO:0000256" key="2">
    <source>
        <dbReference type="ARBA" id="ARBA00023008"/>
    </source>
</evidence>
<proteinExistence type="inferred from homology"/>
<dbReference type="InterPro" id="IPR013766">
    <property type="entry name" value="Thioredoxin_domain"/>
</dbReference>
<dbReference type="RefSeq" id="WP_184383948.1">
    <property type="nucleotide sequence ID" value="NZ_JACIDJ010000003.1"/>
</dbReference>
<keyword evidence="7" id="KW-1185">Reference proteome</keyword>
<evidence type="ECO:0000313" key="6">
    <source>
        <dbReference type="EMBL" id="MBB3898800.1"/>
    </source>
</evidence>
<evidence type="ECO:0000256" key="4">
    <source>
        <dbReference type="PIRSR" id="PIRSR603782-2"/>
    </source>
</evidence>
<comment type="similarity">
    <text evidence="1">Belongs to the SCO1/2 family.</text>
</comment>
<evidence type="ECO:0000256" key="1">
    <source>
        <dbReference type="ARBA" id="ARBA00010996"/>
    </source>
</evidence>
<evidence type="ECO:0000256" key="3">
    <source>
        <dbReference type="PIRSR" id="PIRSR603782-1"/>
    </source>
</evidence>
<reference evidence="6 7" key="1">
    <citation type="submission" date="2020-08" db="EMBL/GenBank/DDBJ databases">
        <title>Genomic Encyclopedia of Type Strains, Phase IV (KMG-IV): sequencing the most valuable type-strain genomes for metagenomic binning, comparative biology and taxonomic classification.</title>
        <authorList>
            <person name="Goeker M."/>
        </authorList>
    </citation>
    <scope>NUCLEOTIDE SEQUENCE [LARGE SCALE GENOMIC DNA]</scope>
    <source>
        <strain evidence="6 7">DSM 19979</strain>
    </source>
</reference>
<name>A0A840AED4_9PROT</name>
<evidence type="ECO:0000259" key="5">
    <source>
        <dbReference type="PROSITE" id="PS51352"/>
    </source>
</evidence>
<dbReference type="Gene3D" id="3.40.30.10">
    <property type="entry name" value="Glutaredoxin"/>
    <property type="match status" value="1"/>
</dbReference>
<feature type="disulfide bond" description="Redox-active" evidence="4">
    <location>
        <begin position="100"/>
        <end position="104"/>
    </location>
</feature>
<dbReference type="InterPro" id="IPR036249">
    <property type="entry name" value="Thioredoxin-like_sf"/>
</dbReference>
<comment type="caution">
    <text evidence="6">The sequence shown here is derived from an EMBL/GenBank/DDBJ whole genome shotgun (WGS) entry which is preliminary data.</text>
</comment>
<dbReference type="FunFam" id="3.40.30.10:FF:000013">
    <property type="entry name" value="Blast:Protein SCO1 homolog, mitochondrial"/>
    <property type="match status" value="1"/>
</dbReference>
<dbReference type="PANTHER" id="PTHR12151">
    <property type="entry name" value="ELECTRON TRANSPORT PROTIN SCO1/SENC FAMILY MEMBER"/>
    <property type="match status" value="1"/>
</dbReference>
<dbReference type="PANTHER" id="PTHR12151:SF25">
    <property type="entry name" value="LINALOOL DEHYDRATASE_ISOMERASE DOMAIN-CONTAINING PROTEIN"/>
    <property type="match status" value="1"/>
</dbReference>
<feature type="binding site" evidence="3">
    <location>
        <position position="189"/>
    </location>
    <ligand>
        <name>Cu cation</name>
        <dbReference type="ChEBI" id="CHEBI:23378"/>
    </ligand>
</feature>
<keyword evidence="2 3" id="KW-0186">Copper</keyword>
<organism evidence="6 7">
    <name type="scientific">Roseococcus suduntuyensis</name>
    <dbReference type="NCBI Taxonomy" id="455361"/>
    <lineage>
        <taxon>Bacteria</taxon>
        <taxon>Pseudomonadati</taxon>
        <taxon>Pseudomonadota</taxon>
        <taxon>Alphaproteobacteria</taxon>
        <taxon>Acetobacterales</taxon>
        <taxon>Roseomonadaceae</taxon>
        <taxon>Roseococcus</taxon>
    </lineage>
</organism>
<dbReference type="InterPro" id="IPR003782">
    <property type="entry name" value="SCO1/SenC"/>
</dbReference>